<dbReference type="Proteomes" id="UP001172083">
    <property type="component" value="Unassembled WGS sequence"/>
</dbReference>
<dbReference type="PANTHER" id="PTHR47756">
    <property type="entry name" value="BLL6612 PROTEIN-RELATED"/>
    <property type="match status" value="1"/>
</dbReference>
<dbReference type="InterPro" id="IPR013324">
    <property type="entry name" value="RNA_pol_sigma_r3/r4-like"/>
</dbReference>
<organism evidence="3 4">
    <name type="scientific">Agaribacillus aureus</name>
    <dbReference type="NCBI Taxonomy" id="3051825"/>
    <lineage>
        <taxon>Bacteria</taxon>
        <taxon>Pseudomonadati</taxon>
        <taxon>Bacteroidota</taxon>
        <taxon>Cytophagia</taxon>
        <taxon>Cytophagales</taxon>
        <taxon>Splendidivirgaceae</taxon>
        <taxon>Agaribacillus</taxon>
    </lineage>
</organism>
<dbReference type="SUPFAM" id="SSF48452">
    <property type="entry name" value="TPR-like"/>
    <property type="match status" value="1"/>
</dbReference>
<dbReference type="Pfam" id="PF04542">
    <property type="entry name" value="Sigma70_r2"/>
    <property type="match status" value="1"/>
</dbReference>
<evidence type="ECO:0000313" key="4">
    <source>
        <dbReference type="Proteomes" id="UP001172083"/>
    </source>
</evidence>
<dbReference type="InterPro" id="IPR046531">
    <property type="entry name" value="DUF6596"/>
</dbReference>
<dbReference type="RefSeq" id="WP_346758362.1">
    <property type="nucleotide sequence ID" value="NZ_JAUJEB010000001.1"/>
</dbReference>
<sequence length="425" mass="48457">MKANPDKSNIDSLVDRHFRREHGTLMAVLVGLFGTENLELAEDIVQDTLLKALQHWKAKGIPDNPSGWLYKVAKNQAYNTLKREKYKKRYQASQPPQTSGEINLEEIFDTASIKDEQLKMMFACCDSVLSQESQVALILKTLCGFSVDEITRAFLTKKETITKRLTRARTTMRHAGVSFALPPDNALEERLDSILQTIYLIYNEGYNASGGDRLIRKELCEEGIRLANFLASCPVGNKPKTHALLGLMYFNFSRFETRLNKNKEIILLADQDRSRWNHEHIALGFYHLSKIVEEEEVSTYHLQAAISACHASADTSEKTDWHKIVTLYNYLQKIDPSPVVLLNKAVALGNINKISEAIQLLDQEEVKTSLSDYYLYFVVFSDLLMKQEQYKKAKKLLIKALNLTNIKAEKHLITSRLTFCTSKIS</sequence>
<dbReference type="Pfam" id="PF20239">
    <property type="entry name" value="DUF6596"/>
    <property type="match status" value="1"/>
</dbReference>
<protein>
    <submittedName>
        <fullName evidence="3">Sigma-70 family RNA polymerase sigma factor</fullName>
    </submittedName>
</protein>
<comment type="caution">
    <text evidence="3">The sequence shown here is derived from an EMBL/GenBank/DDBJ whole genome shotgun (WGS) entry which is preliminary data.</text>
</comment>
<dbReference type="InterPro" id="IPR014284">
    <property type="entry name" value="RNA_pol_sigma-70_dom"/>
</dbReference>
<evidence type="ECO:0000259" key="1">
    <source>
        <dbReference type="Pfam" id="PF04542"/>
    </source>
</evidence>
<evidence type="ECO:0000313" key="3">
    <source>
        <dbReference type="EMBL" id="MDN5213046.1"/>
    </source>
</evidence>
<dbReference type="NCBIfam" id="TIGR02937">
    <property type="entry name" value="sigma70-ECF"/>
    <property type="match status" value="1"/>
</dbReference>
<dbReference type="EMBL" id="JAUJEB010000001">
    <property type="protein sequence ID" value="MDN5213046.1"/>
    <property type="molecule type" value="Genomic_DNA"/>
</dbReference>
<dbReference type="SUPFAM" id="SSF88946">
    <property type="entry name" value="Sigma2 domain of RNA polymerase sigma factors"/>
    <property type="match status" value="1"/>
</dbReference>
<keyword evidence="4" id="KW-1185">Reference proteome</keyword>
<feature type="domain" description="RNA polymerase sigma-70 region 2" evidence="1">
    <location>
        <begin position="18"/>
        <end position="85"/>
    </location>
</feature>
<reference evidence="3" key="1">
    <citation type="submission" date="2023-06" db="EMBL/GenBank/DDBJ databases">
        <title>Genomic of Agaribacillus aureum.</title>
        <authorList>
            <person name="Wang G."/>
        </authorList>
    </citation>
    <scope>NUCLEOTIDE SEQUENCE</scope>
    <source>
        <strain evidence="3">BMA12</strain>
    </source>
</reference>
<accession>A0ABT8L753</accession>
<gene>
    <name evidence="3" type="ORF">QQ020_13350</name>
</gene>
<dbReference type="InterPro" id="IPR013325">
    <property type="entry name" value="RNA_pol_sigma_r2"/>
</dbReference>
<dbReference type="PANTHER" id="PTHR47756:SF2">
    <property type="entry name" value="BLL6612 PROTEIN"/>
    <property type="match status" value="1"/>
</dbReference>
<feature type="domain" description="DUF6596" evidence="2">
    <location>
        <begin position="190"/>
        <end position="290"/>
    </location>
</feature>
<dbReference type="Gene3D" id="1.10.1740.10">
    <property type="match status" value="1"/>
</dbReference>
<dbReference type="InterPro" id="IPR007627">
    <property type="entry name" value="RNA_pol_sigma70_r2"/>
</dbReference>
<dbReference type="InterPro" id="IPR011990">
    <property type="entry name" value="TPR-like_helical_dom_sf"/>
</dbReference>
<name>A0ABT8L753_9BACT</name>
<dbReference type="SUPFAM" id="SSF88659">
    <property type="entry name" value="Sigma3 and sigma4 domains of RNA polymerase sigma factors"/>
    <property type="match status" value="1"/>
</dbReference>
<proteinExistence type="predicted"/>
<evidence type="ECO:0000259" key="2">
    <source>
        <dbReference type="Pfam" id="PF20239"/>
    </source>
</evidence>